<name>A0A8J5W1A3_ZIZPA</name>
<sequence length="150" mass="15196">MKADEKVQTLLVEVLRRCDSILDALGGTRGGGSGGSVVLGVSGGINTVGTGSDVARDNVASVVLHGGANVILALDAASGILISTGVVITRQDTLGNVLTIVHDSIPSSGGKVVLLRDRGFEWPVGNAVGTHNLGTCVSGSLVWRRAKIAE</sequence>
<reference evidence="1" key="1">
    <citation type="journal article" date="2021" name="bioRxiv">
        <title>Whole Genome Assembly and Annotation of Northern Wild Rice, Zizania palustris L., Supports a Whole Genome Duplication in the Zizania Genus.</title>
        <authorList>
            <person name="Haas M."/>
            <person name="Kono T."/>
            <person name="Macchietto M."/>
            <person name="Millas R."/>
            <person name="McGilp L."/>
            <person name="Shao M."/>
            <person name="Duquette J."/>
            <person name="Hirsch C.N."/>
            <person name="Kimball J."/>
        </authorList>
    </citation>
    <scope>NUCLEOTIDE SEQUENCE</scope>
    <source>
        <tissue evidence="1">Fresh leaf tissue</tissue>
    </source>
</reference>
<evidence type="ECO:0000313" key="2">
    <source>
        <dbReference type="Proteomes" id="UP000729402"/>
    </source>
</evidence>
<reference evidence="1" key="2">
    <citation type="submission" date="2021-02" db="EMBL/GenBank/DDBJ databases">
        <authorList>
            <person name="Kimball J.A."/>
            <person name="Haas M.W."/>
            <person name="Macchietto M."/>
            <person name="Kono T."/>
            <person name="Duquette J."/>
            <person name="Shao M."/>
        </authorList>
    </citation>
    <scope>NUCLEOTIDE SEQUENCE</scope>
    <source>
        <tissue evidence="1">Fresh leaf tissue</tissue>
    </source>
</reference>
<protein>
    <submittedName>
        <fullName evidence="1">Uncharacterized protein</fullName>
    </submittedName>
</protein>
<comment type="caution">
    <text evidence="1">The sequence shown here is derived from an EMBL/GenBank/DDBJ whole genome shotgun (WGS) entry which is preliminary data.</text>
</comment>
<accession>A0A8J5W1A3</accession>
<evidence type="ECO:0000313" key="1">
    <source>
        <dbReference type="EMBL" id="KAG8084016.1"/>
    </source>
</evidence>
<dbReference type="AlphaFoldDB" id="A0A8J5W1A3"/>
<proteinExistence type="predicted"/>
<gene>
    <name evidence="1" type="ORF">GUJ93_ZPchr0010g8790</name>
</gene>
<dbReference type="Proteomes" id="UP000729402">
    <property type="component" value="Unassembled WGS sequence"/>
</dbReference>
<dbReference type="EMBL" id="JAAALK010000082">
    <property type="protein sequence ID" value="KAG8084016.1"/>
    <property type="molecule type" value="Genomic_DNA"/>
</dbReference>
<organism evidence="1 2">
    <name type="scientific">Zizania palustris</name>
    <name type="common">Northern wild rice</name>
    <dbReference type="NCBI Taxonomy" id="103762"/>
    <lineage>
        <taxon>Eukaryota</taxon>
        <taxon>Viridiplantae</taxon>
        <taxon>Streptophyta</taxon>
        <taxon>Embryophyta</taxon>
        <taxon>Tracheophyta</taxon>
        <taxon>Spermatophyta</taxon>
        <taxon>Magnoliopsida</taxon>
        <taxon>Liliopsida</taxon>
        <taxon>Poales</taxon>
        <taxon>Poaceae</taxon>
        <taxon>BOP clade</taxon>
        <taxon>Oryzoideae</taxon>
        <taxon>Oryzeae</taxon>
        <taxon>Zizaniinae</taxon>
        <taxon>Zizania</taxon>
    </lineage>
</organism>
<keyword evidence="2" id="KW-1185">Reference proteome</keyword>